<organism evidence="2 3">
    <name type="scientific">Sorangium cellulosum</name>
    <name type="common">Polyangium cellulosum</name>
    <dbReference type="NCBI Taxonomy" id="56"/>
    <lineage>
        <taxon>Bacteria</taxon>
        <taxon>Pseudomonadati</taxon>
        <taxon>Myxococcota</taxon>
        <taxon>Polyangia</taxon>
        <taxon>Polyangiales</taxon>
        <taxon>Polyangiaceae</taxon>
        <taxon>Sorangium</taxon>
    </lineage>
</organism>
<comment type="caution">
    <text evidence="2">The sequence shown here is derived from an EMBL/GenBank/DDBJ whole genome shotgun (WGS) entry which is preliminary data.</text>
</comment>
<gene>
    <name evidence="2" type="ORF">BE04_08080</name>
</gene>
<feature type="region of interest" description="Disordered" evidence="1">
    <location>
        <begin position="29"/>
        <end position="60"/>
    </location>
</feature>
<reference evidence="2 3" key="1">
    <citation type="submission" date="2014-02" db="EMBL/GenBank/DDBJ databases">
        <title>The small core and large imbalanced accessory genome model reveals a collaborative survival strategy of Sorangium cellulosum strains in nature.</title>
        <authorList>
            <person name="Han K."/>
            <person name="Peng R."/>
            <person name="Blom J."/>
            <person name="Li Y.-Z."/>
        </authorList>
    </citation>
    <scope>NUCLEOTIDE SEQUENCE [LARGE SCALE GENOMIC DNA]</scope>
    <source>
        <strain evidence="2 3">So0157-18</strain>
    </source>
</reference>
<accession>A0A150P8F1</accession>
<evidence type="ECO:0000313" key="2">
    <source>
        <dbReference type="EMBL" id="KYF51985.1"/>
    </source>
</evidence>
<evidence type="ECO:0000313" key="3">
    <source>
        <dbReference type="Proteomes" id="UP000075604"/>
    </source>
</evidence>
<dbReference type="EMBL" id="JELX01003540">
    <property type="protein sequence ID" value="KYF51985.1"/>
    <property type="molecule type" value="Genomic_DNA"/>
</dbReference>
<protein>
    <submittedName>
        <fullName evidence="2">Uncharacterized protein</fullName>
    </submittedName>
</protein>
<dbReference type="AlphaFoldDB" id="A0A150P8F1"/>
<evidence type="ECO:0000256" key="1">
    <source>
        <dbReference type="SAM" id="MobiDB-lite"/>
    </source>
</evidence>
<name>A0A150P8F1_SORCE</name>
<feature type="compositionally biased region" description="Low complexity" evidence="1">
    <location>
        <begin position="29"/>
        <end position="40"/>
    </location>
</feature>
<dbReference type="Proteomes" id="UP000075604">
    <property type="component" value="Unassembled WGS sequence"/>
</dbReference>
<sequence length="60" mass="6099">MPRFSGARATQARWIARATYATASAAYTAPSGPTAAASRGELTKSPSTNHANARGGCACQ</sequence>
<proteinExistence type="predicted"/>